<organism evidence="2 3">
    <name type="scientific">Mycobacterium asiaticum</name>
    <dbReference type="NCBI Taxonomy" id="1790"/>
    <lineage>
        <taxon>Bacteria</taxon>
        <taxon>Bacillati</taxon>
        <taxon>Actinomycetota</taxon>
        <taxon>Actinomycetes</taxon>
        <taxon>Mycobacteriales</taxon>
        <taxon>Mycobacteriaceae</taxon>
        <taxon>Mycobacterium</taxon>
    </lineage>
</organism>
<sequence length="463" mass="50811">MEQRGDHAVVLGASMGGLLAARVLSEFYRRVTVVERDVLPTEPVNRRGVPQGRLIHSCLARLVQVLDELFPGFSDDLLVRGVSRWDDGDLAKLDWSFGGHQLVREGRSVNAPRILSPSRPMLEYAVRQRVRSIADVTFREGQDVVGLIATPDGRRVTGVRVVSRADDSAETLTADVVADATGRGSRTPVFLEELGYDRPREDEVVVQLAYACQLLRIPAGVIKEHMIARFPAPGRPRMFAMIGYEDDTYMVGAGTMAGVVPPRDHAEILDYAAELAPRRVVEAIRAAEPIGDVVHHRVPSNRWRRYDKLHRLPEGLLVVGDAVCSFNPIYGQGMTIAAIEATVLRDCLRHGGSGLTRRFTRLAAKHVRVAWQTAVASDLALPEVPGPRPVSIRISNACLEPVMIASETDPVVAGQFMRVVGMLDSPLRLLRPPILLRILRAQHRRAGGHSVHEGSDGRLVASA</sequence>
<dbReference type="EMBL" id="LZLR01000039">
    <property type="protein sequence ID" value="OBK25732.1"/>
    <property type="molecule type" value="Genomic_DNA"/>
</dbReference>
<dbReference type="PANTHER" id="PTHR43422:SF3">
    <property type="entry name" value="THIAMINE THIAZOLE SYNTHASE"/>
    <property type="match status" value="1"/>
</dbReference>
<comment type="caution">
    <text evidence="2">The sequence shown here is derived from an EMBL/GenBank/DDBJ whole genome shotgun (WGS) entry which is preliminary data.</text>
</comment>
<dbReference type="Proteomes" id="UP000093819">
    <property type="component" value="Unassembled WGS sequence"/>
</dbReference>
<evidence type="ECO:0000313" key="3">
    <source>
        <dbReference type="Proteomes" id="UP000093819"/>
    </source>
</evidence>
<dbReference type="Pfam" id="PF01494">
    <property type="entry name" value="FAD_binding_3"/>
    <property type="match status" value="1"/>
</dbReference>
<evidence type="ECO:0000259" key="1">
    <source>
        <dbReference type="Pfam" id="PF01494"/>
    </source>
</evidence>
<evidence type="ECO:0000313" key="2">
    <source>
        <dbReference type="EMBL" id="OBK25732.1"/>
    </source>
</evidence>
<name>A0A1A3NZE9_MYCAS</name>
<dbReference type="InterPro" id="IPR002938">
    <property type="entry name" value="FAD-bd"/>
</dbReference>
<protein>
    <submittedName>
        <fullName evidence="2">2-polyprenyl-6-methoxyphenol hydroxylase-like oxidoreductase</fullName>
    </submittedName>
</protein>
<gene>
    <name evidence="2" type="ORF">A5635_14985</name>
</gene>
<proteinExistence type="predicted"/>
<dbReference type="SUPFAM" id="SSF51905">
    <property type="entry name" value="FAD/NAD(P)-binding domain"/>
    <property type="match status" value="1"/>
</dbReference>
<dbReference type="PANTHER" id="PTHR43422">
    <property type="entry name" value="THIAMINE THIAZOLE SYNTHASE"/>
    <property type="match status" value="1"/>
</dbReference>
<feature type="domain" description="FAD-binding" evidence="1">
    <location>
        <begin position="9"/>
        <end position="345"/>
    </location>
</feature>
<dbReference type="OrthoDB" id="9790035at2"/>
<reference evidence="2 3" key="1">
    <citation type="submission" date="2016-06" db="EMBL/GenBank/DDBJ databases">
        <authorList>
            <person name="Kjaerup R.B."/>
            <person name="Dalgaard T.S."/>
            <person name="Juul-Madsen H.R."/>
        </authorList>
    </citation>
    <scope>NUCLEOTIDE SEQUENCE [LARGE SCALE GENOMIC DNA]</scope>
    <source>
        <strain evidence="2 3">1245335.1</strain>
    </source>
</reference>
<dbReference type="InterPro" id="IPR036188">
    <property type="entry name" value="FAD/NAD-bd_sf"/>
</dbReference>
<dbReference type="GO" id="GO:0071949">
    <property type="term" value="F:FAD binding"/>
    <property type="evidence" value="ECO:0007669"/>
    <property type="project" value="InterPro"/>
</dbReference>
<dbReference type="RefSeq" id="WP_065034195.1">
    <property type="nucleotide sequence ID" value="NZ_LZLR01000039.1"/>
</dbReference>
<accession>A0A1A3NZE9</accession>
<dbReference type="Gene3D" id="3.50.50.60">
    <property type="entry name" value="FAD/NAD(P)-binding domain"/>
    <property type="match status" value="1"/>
</dbReference>
<dbReference type="AlphaFoldDB" id="A0A1A3NZE9"/>